<feature type="region of interest" description="Disordered" evidence="1">
    <location>
        <begin position="178"/>
        <end position="198"/>
    </location>
</feature>
<evidence type="ECO:0000313" key="2">
    <source>
        <dbReference type="EMBL" id="CAD7409765.1"/>
    </source>
</evidence>
<organism evidence="2">
    <name type="scientific">Timema poppense</name>
    <name type="common">Walking stick</name>
    <dbReference type="NCBI Taxonomy" id="170557"/>
    <lineage>
        <taxon>Eukaryota</taxon>
        <taxon>Metazoa</taxon>
        <taxon>Ecdysozoa</taxon>
        <taxon>Arthropoda</taxon>
        <taxon>Hexapoda</taxon>
        <taxon>Insecta</taxon>
        <taxon>Pterygota</taxon>
        <taxon>Neoptera</taxon>
        <taxon>Polyneoptera</taxon>
        <taxon>Phasmatodea</taxon>
        <taxon>Timematodea</taxon>
        <taxon>Timematoidea</taxon>
        <taxon>Timematidae</taxon>
        <taxon>Timema</taxon>
    </lineage>
</organism>
<dbReference type="AlphaFoldDB" id="A0A7R9D7Y7"/>
<gene>
    <name evidence="2" type="ORF">TPSB3V08_LOCUS7006</name>
</gene>
<proteinExistence type="predicted"/>
<sequence length="198" mass="21854">MEGGLGNEDVRTKKSTTTLQTLKFARNSSSKVSKHICVKKRACQPTLGGHENFSKIRLHYIYDLQEKLEHHRSIDILFGNSCQPDIGSLTINYCGALGLEQCKHSLVRTTNEELLEMKKIYSTPMASLVLTDSSQPTALKSNKTKLCIPTPNHVICKRMCLAAVTSVQMTSQSYKDKSSAETMANQALSSSNNTAQAQ</sequence>
<name>A0A7R9D7Y7_TIMPO</name>
<reference evidence="2" key="1">
    <citation type="submission" date="2020-11" db="EMBL/GenBank/DDBJ databases">
        <authorList>
            <person name="Tran Van P."/>
        </authorList>
    </citation>
    <scope>NUCLEOTIDE SEQUENCE</scope>
</reference>
<feature type="compositionally biased region" description="Polar residues" evidence="1">
    <location>
        <begin position="180"/>
        <end position="198"/>
    </location>
</feature>
<protein>
    <submittedName>
        <fullName evidence="2">Uncharacterized protein</fullName>
    </submittedName>
</protein>
<evidence type="ECO:0000256" key="1">
    <source>
        <dbReference type="SAM" id="MobiDB-lite"/>
    </source>
</evidence>
<dbReference type="EMBL" id="OD004338">
    <property type="protein sequence ID" value="CAD7409765.1"/>
    <property type="molecule type" value="Genomic_DNA"/>
</dbReference>
<accession>A0A7R9D7Y7</accession>